<protein>
    <submittedName>
        <fullName evidence="1">Uncharacterized protein</fullName>
    </submittedName>
</protein>
<gene>
    <name evidence="1" type="ORF">DC3_06000</name>
</gene>
<keyword evidence="2" id="KW-1185">Reference proteome</keyword>
<sequence length="267" mass="29529">MSCGVTLLELLITLCITGLILVLTSSVLVSARHSATLQASHDLLQQDLTLSQMLLQEQVSTAGYLGGDPADFQGKDWTREEQSGLLEWLAEHIREFGLKSIALPDGDRIELSRLSRIWKTAQALVYRMEFLQITFGLSRSRNLVWTNRSVLCEVQTTPAKVSCTPEAGTVQPAVEHLEAFEVFFLHGDGQWQANLPSADDMRAIGFYLRFKTPEETGRSCGRFPAGEVRLPAAASVLGIPVHSDPAPCHARRLEGMQVVHLGGQQWY</sequence>
<name>A0A511MWK8_DEIC1</name>
<comment type="caution">
    <text evidence="1">The sequence shown here is derived from an EMBL/GenBank/DDBJ whole genome shotgun (WGS) entry which is preliminary data.</text>
</comment>
<evidence type="ECO:0000313" key="2">
    <source>
        <dbReference type="Proteomes" id="UP000321306"/>
    </source>
</evidence>
<dbReference type="EMBL" id="BJXB01000002">
    <property type="protein sequence ID" value="GEM44965.1"/>
    <property type="molecule type" value="Genomic_DNA"/>
</dbReference>
<proteinExistence type="predicted"/>
<organism evidence="1 2">
    <name type="scientific">Deinococcus cellulosilyticus (strain DSM 18568 / NBRC 106333 / KACC 11606 / 5516J-15)</name>
    <dbReference type="NCBI Taxonomy" id="1223518"/>
    <lineage>
        <taxon>Bacteria</taxon>
        <taxon>Thermotogati</taxon>
        <taxon>Deinococcota</taxon>
        <taxon>Deinococci</taxon>
        <taxon>Deinococcales</taxon>
        <taxon>Deinococcaceae</taxon>
        <taxon>Deinococcus</taxon>
    </lineage>
</organism>
<reference evidence="1 2" key="1">
    <citation type="submission" date="2019-07" db="EMBL/GenBank/DDBJ databases">
        <title>Whole genome shotgun sequence of Deinococcus cellulosilyticus NBRC 106333.</title>
        <authorList>
            <person name="Hosoyama A."/>
            <person name="Uohara A."/>
            <person name="Ohji S."/>
            <person name="Ichikawa N."/>
        </authorList>
    </citation>
    <scope>NUCLEOTIDE SEQUENCE [LARGE SCALE GENOMIC DNA]</scope>
    <source>
        <strain evidence="1 2">NBRC 106333</strain>
    </source>
</reference>
<accession>A0A511MWK8</accession>
<dbReference type="Proteomes" id="UP000321306">
    <property type="component" value="Unassembled WGS sequence"/>
</dbReference>
<dbReference type="AlphaFoldDB" id="A0A511MWK8"/>
<evidence type="ECO:0000313" key="1">
    <source>
        <dbReference type="EMBL" id="GEM44965.1"/>
    </source>
</evidence>